<dbReference type="SUPFAM" id="SSF110296">
    <property type="entry name" value="Oligoxyloglucan reducing end-specific cellobiohydrolase"/>
    <property type="match status" value="1"/>
</dbReference>
<protein>
    <recommendedName>
        <fullName evidence="4">VPS10 domain-containing protein</fullName>
    </recommendedName>
</protein>
<dbReference type="GO" id="GO:0005829">
    <property type="term" value="C:cytosol"/>
    <property type="evidence" value="ECO:0007669"/>
    <property type="project" value="GOC"/>
</dbReference>
<keyword evidence="6" id="KW-1185">Reference proteome</keyword>
<dbReference type="PANTHER" id="PTHR12106">
    <property type="entry name" value="SORTILIN RELATED"/>
    <property type="match status" value="1"/>
</dbReference>
<evidence type="ECO:0000256" key="1">
    <source>
        <dbReference type="ARBA" id="ARBA00022737"/>
    </source>
</evidence>
<evidence type="ECO:0000259" key="4">
    <source>
        <dbReference type="SMART" id="SM00602"/>
    </source>
</evidence>
<feature type="transmembrane region" description="Helical" evidence="3">
    <location>
        <begin position="617"/>
        <end position="639"/>
    </location>
</feature>
<evidence type="ECO:0000313" key="6">
    <source>
        <dbReference type="Proteomes" id="UP000268162"/>
    </source>
</evidence>
<gene>
    <name evidence="5" type="ORF">BJ085DRAFT_15402</name>
</gene>
<keyword evidence="3" id="KW-0472">Membrane</keyword>
<evidence type="ECO:0000256" key="3">
    <source>
        <dbReference type="SAM" id="Phobius"/>
    </source>
</evidence>
<evidence type="ECO:0000256" key="2">
    <source>
        <dbReference type="ARBA" id="ARBA00023180"/>
    </source>
</evidence>
<keyword evidence="1" id="KW-0677">Repeat</keyword>
<dbReference type="GO" id="GO:0005794">
    <property type="term" value="C:Golgi apparatus"/>
    <property type="evidence" value="ECO:0007669"/>
    <property type="project" value="TreeGrafter"/>
</dbReference>
<keyword evidence="2" id="KW-0325">Glycoprotein</keyword>
<dbReference type="AlphaFoldDB" id="A0A4V1J4D9"/>
<dbReference type="GO" id="GO:0006896">
    <property type="term" value="P:Golgi to vacuole transport"/>
    <property type="evidence" value="ECO:0007669"/>
    <property type="project" value="TreeGrafter"/>
</dbReference>
<accession>A0A4V1J4D9</accession>
<dbReference type="Gene3D" id="3.30.60.270">
    <property type="match status" value="1"/>
</dbReference>
<dbReference type="GO" id="GO:0016020">
    <property type="term" value="C:membrane"/>
    <property type="evidence" value="ECO:0007669"/>
    <property type="project" value="InterPro"/>
</dbReference>
<dbReference type="InterPro" id="IPR031777">
    <property type="entry name" value="Sortilin_C"/>
</dbReference>
<dbReference type="InterPro" id="IPR050310">
    <property type="entry name" value="VPS10-sortilin"/>
</dbReference>
<dbReference type="PANTHER" id="PTHR12106:SF27">
    <property type="entry name" value="SORTILIN-RELATED RECEPTOR"/>
    <property type="match status" value="1"/>
</dbReference>
<keyword evidence="3" id="KW-1133">Transmembrane helix</keyword>
<proteinExistence type="predicted"/>
<organism evidence="5 6">
    <name type="scientific">Dimargaris cristalligena</name>
    <dbReference type="NCBI Taxonomy" id="215637"/>
    <lineage>
        <taxon>Eukaryota</taxon>
        <taxon>Fungi</taxon>
        <taxon>Fungi incertae sedis</taxon>
        <taxon>Zoopagomycota</taxon>
        <taxon>Kickxellomycotina</taxon>
        <taxon>Dimargaritomycetes</taxon>
        <taxon>Dimargaritales</taxon>
        <taxon>Dimargaritaceae</taxon>
        <taxon>Dimargaris</taxon>
    </lineage>
</organism>
<dbReference type="GO" id="GO:0006623">
    <property type="term" value="P:protein targeting to vacuole"/>
    <property type="evidence" value="ECO:0007669"/>
    <property type="project" value="TreeGrafter"/>
</dbReference>
<dbReference type="Gene3D" id="2.10.70.80">
    <property type="match status" value="1"/>
</dbReference>
<keyword evidence="3" id="KW-0812">Transmembrane</keyword>
<dbReference type="Pfam" id="PF15902">
    <property type="entry name" value="Sortilin-Vps10"/>
    <property type="match status" value="1"/>
</dbReference>
<feature type="transmembrane region" description="Helical" evidence="3">
    <location>
        <begin position="646"/>
        <end position="664"/>
    </location>
</feature>
<name>A0A4V1J4D9_9FUNG</name>
<dbReference type="InterPro" id="IPR031778">
    <property type="entry name" value="Sortilin_N"/>
</dbReference>
<dbReference type="STRING" id="215637.A0A4V1J4D9"/>
<dbReference type="Pfam" id="PF15901">
    <property type="entry name" value="Sortilin_C"/>
    <property type="match status" value="1"/>
</dbReference>
<reference evidence="6" key="1">
    <citation type="journal article" date="2018" name="Nat. Microbiol.">
        <title>Leveraging single-cell genomics to expand the fungal tree of life.</title>
        <authorList>
            <person name="Ahrendt S.R."/>
            <person name="Quandt C.A."/>
            <person name="Ciobanu D."/>
            <person name="Clum A."/>
            <person name="Salamov A."/>
            <person name="Andreopoulos B."/>
            <person name="Cheng J.F."/>
            <person name="Woyke T."/>
            <person name="Pelin A."/>
            <person name="Henrissat B."/>
            <person name="Reynolds N.K."/>
            <person name="Benny G.L."/>
            <person name="Smith M.E."/>
            <person name="James T.Y."/>
            <person name="Grigoriev I.V."/>
        </authorList>
    </citation>
    <scope>NUCLEOTIDE SEQUENCE [LARGE SCALE GENOMIC DNA]</scope>
    <source>
        <strain evidence="6">RSA 468</strain>
    </source>
</reference>
<dbReference type="GO" id="GO:0006895">
    <property type="term" value="P:Golgi to endosome transport"/>
    <property type="evidence" value="ECO:0007669"/>
    <property type="project" value="TreeGrafter"/>
</dbReference>
<dbReference type="Proteomes" id="UP000268162">
    <property type="component" value="Unassembled WGS sequence"/>
</dbReference>
<dbReference type="InterPro" id="IPR006581">
    <property type="entry name" value="VPS10"/>
</dbReference>
<dbReference type="EMBL" id="ML002929">
    <property type="protein sequence ID" value="RKP35219.1"/>
    <property type="molecule type" value="Genomic_DNA"/>
</dbReference>
<feature type="domain" description="VPS10" evidence="4">
    <location>
        <begin position="2"/>
        <end position="615"/>
    </location>
</feature>
<evidence type="ECO:0000313" key="5">
    <source>
        <dbReference type="EMBL" id="RKP35219.1"/>
    </source>
</evidence>
<dbReference type="SMART" id="SM00602">
    <property type="entry name" value="VPS10"/>
    <property type="match status" value="1"/>
</dbReference>
<sequence>MQGTVPGLPASPIAVSVFSTGVGTSLGVFRGGFEVRPVAPVISDKVQYYTEDRGKTFQPLRVPNESSLFASRHMFFHPDNPSWIIYLAGVECDSVFTSTCHEEALVTRNHGQHWTAVNQYTRGCQWAQTDKFISRTHGTIFCEEYATKHGSQFTLSQSRRQFVTSDDDFATVHTPFDNIVHFAIIEEYLVVAVFTGGGSNLRLQLSMNGETFAPAHLPGNVHDINKAYTVLNSKERAIFLHVTTSNAQGAEFGTLFTSNSNGTYYTSSLPYVNRNEQGLVDFEKMAGIEGIALVNQVRNPRELLRGGTASKEIQSRISFDNGASWRSLAAPGRDSLGHPFQCDGEGCGLHLNSFTVRSDPVNILSASSAVGLMLGVGNVGSRLLPYRDGDTFLTRDAGLNWKEIRKGAHLHEFGDHGAILLLVDDEEPTDHVWYSLDDGNTFHKFVFALSHTKQRIVSMTTEPQSTSRKFLLMGLSTEATPRFIVTALDFTGTETLQCVLDNNNEETDDFELWSPSADREGKCLFGQEIQYYRRIEGRDCYIGNEFEPTPKVIKHCPCTETDFECDYNFERDPAGSGKCDYHFKSSGYRKIPLSLCQGGLTLDKPREVYCPDKAASITLRLLLFLPFAAMLAGAIYLGLKNRRQSVGVALLALPGLVVILLHSIDWRRLLAYPLDLWDRIMSFKYRYAPVQQDEPASDLLMENYEDYFDHWEEEEA</sequence>